<keyword evidence="2" id="KW-1185">Reference proteome</keyword>
<accession>A0ABN8NUK9</accession>
<dbReference type="Proteomes" id="UP001159405">
    <property type="component" value="Unassembled WGS sequence"/>
</dbReference>
<protein>
    <submittedName>
        <fullName evidence="1">Uncharacterized protein</fullName>
    </submittedName>
</protein>
<dbReference type="EMBL" id="CALNXK010000037">
    <property type="protein sequence ID" value="CAH3122748.1"/>
    <property type="molecule type" value="Genomic_DNA"/>
</dbReference>
<evidence type="ECO:0000313" key="1">
    <source>
        <dbReference type="EMBL" id="CAH3122748.1"/>
    </source>
</evidence>
<comment type="caution">
    <text evidence="1">The sequence shown here is derived from an EMBL/GenBank/DDBJ whole genome shotgun (WGS) entry which is preliminary data.</text>
</comment>
<reference evidence="1 2" key="1">
    <citation type="submission" date="2022-05" db="EMBL/GenBank/DDBJ databases">
        <authorList>
            <consortium name="Genoscope - CEA"/>
            <person name="William W."/>
        </authorList>
    </citation>
    <scope>NUCLEOTIDE SEQUENCE [LARGE SCALE GENOMIC DNA]</scope>
</reference>
<evidence type="ECO:0000313" key="2">
    <source>
        <dbReference type="Proteomes" id="UP001159405"/>
    </source>
</evidence>
<organism evidence="1 2">
    <name type="scientific">Porites lobata</name>
    <dbReference type="NCBI Taxonomy" id="104759"/>
    <lineage>
        <taxon>Eukaryota</taxon>
        <taxon>Metazoa</taxon>
        <taxon>Cnidaria</taxon>
        <taxon>Anthozoa</taxon>
        <taxon>Hexacorallia</taxon>
        <taxon>Scleractinia</taxon>
        <taxon>Fungiina</taxon>
        <taxon>Poritidae</taxon>
        <taxon>Porites</taxon>
    </lineage>
</organism>
<feature type="non-terminal residue" evidence="1">
    <location>
        <position position="1"/>
    </location>
</feature>
<name>A0ABN8NUK9_9CNID</name>
<sequence length="109" mass="12993">WPRVRPRNLADMEEFQAVLERVMIALQDSGPARELQGQNFNFTAKEKLSEEDVQSYKYWLIDRALEDNFETLAEWVELRRLRRRQVEFEATELVPEGLQHALSNKELRC</sequence>
<gene>
    <name evidence="1" type="ORF">PLOB_00029527</name>
</gene>
<proteinExistence type="predicted"/>